<keyword evidence="3" id="KW-1185">Reference proteome</keyword>
<feature type="region of interest" description="Disordered" evidence="1">
    <location>
        <begin position="1"/>
        <end position="35"/>
    </location>
</feature>
<proteinExistence type="predicted"/>
<name>A0AAV8QRM3_ENSVE</name>
<comment type="caution">
    <text evidence="2">The sequence shown here is derived from an EMBL/GenBank/DDBJ whole genome shotgun (WGS) entry which is preliminary data.</text>
</comment>
<dbReference type="EMBL" id="JAQQAF010000005">
    <property type="protein sequence ID" value="KAJ8484306.1"/>
    <property type="molecule type" value="Genomic_DNA"/>
</dbReference>
<evidence type="ECO:0000313" key="2">
    <source>
        <dbReference type="EMBL" id="KAJ8484306.1"/>
    </source>
</evidence>
<evidence type="ECO:0008006" key="4">
    <source>
        <dbReference type="Google" id="ProtNLM"/>
    </source>
</evidence>
<evidence type="ECO:0000256" key="1">
    <source>
        <dbReference type="SAM" id="MobiDB-lite"/>
    </source>
</evidence>
<feature type="compositionally biased region" description="Low complexity" evidence="1">
    <location>
        <begin position="1"/>
        <end position="18"/>
    </location>
</feature>
<gene>
    <name evidence="2" type="ORF">OPV22_016791</name>
</gene>
<accession>A0AAV8QRM3</accession>
<sequence length="452" mass="49910">MSLNPVPSSLKSSVGSKSTNAHLGGRDGGGGGGGGEGEGGFLYHHGERRRALCSPWISRLHMRLLSLPPTAAPPPPPPPACRKLPADAGERGVVLSHHNDDNYRHTISTDESRTRTSISNLNSPFVDRRYLNLFERRPIAGVPRLRSPLPPPRIAYGDEGERSVSGFGPFQLRSRNSALRRGTQESLGRDISGGERVLGSGKYHHRDYIPLFRRMADLGEASNGEGGMLGSRLGSRIESVHGEEQLDQANVCFPPRRASDVHDQVKLSPFFQFRPSLNSDYTIARNKVIVGHPTDDGNTKILEHRIQSRPPLPMSYFRPQQVVDDLPSWRPYEQRRFSTDPWSASCTSVQHAARSRGAAYNDGADAIAPIRTFCDPHILPQNTTINHLERTSVCLSEPEEPFSFWNMGRFKGRNTVSSVSPTTGLTSNLSMKRSSNLDDSLPPKFRKLGNED</sequence>
<reference evidence="2 3" key="1">
    <citation type="submission" date="2022-12" db="EMBL/GenBank/DDBJ databases">
        <title>Chromosome-scale assembly of the Ensete ventricosum genome.</title>
        <authorList>
            <person name="Dussert Y."/>
            <person name="Stocks J."/>
            <person name="Wendawek A."/>
            <person name="Woldeyes F."/>
            <person name="Nichols R.A."/>
            <person name="Borrell J.S."/>
        </authorList>
    </citation>
    <scope>NUCLEOTIDE SEQUENCE [LARGE SCALE GENOMIC DNA]</scope>
    <source>
        <strain evidence="3">cv. Maze</strain>
        <tissue evidence="2">Seeds</tissue>
    </source>
</reference>
<evidence type="ECO:0000313" key="3">
    <source>
        <dbReference type="Proteomes" id="UP001222027"/>
    </source>
</evidence>
<feature type="region of interest" description="Disordered" evidence="1">
    <location>
        <begin position="415"/>
        <end position="452"/>
    </location>
</feature>
<protein>
    <recommendedName>
        <fullName evidence="4">DUF4005 domain-containing protein</fullName>
    </recommendedName>
</protein>
<dbReference type="AlphaFoldDB" id="A0AAV8QRM3"/>
<dbReference type="Proteomes" id="UP001222027">
    <property type="component" value="Unassembled WGS sequence"/>
</dbReference>
<feature type="region of interest" description="Disordered" evidence="1">
    <location>
        <begin position="175"/>
        <end position="194"/>
    </location>
</feature>
<feature type="compositionally biased region" description="Gly residues" evidence="1">
    <location>
        <begin position="26"/>
        <end position="35"/>
    </location>
</feature>
<feature type="compositionally biased region" description="Polar residues" evidence="1">
    <location>
        <begin position="415"/>
        <end position="438"/>
    </location>
</feature>
<organism evidence="2 3">
    <name type="scientific">Ensete ventricosum</name>
    <name type="common">Abyssinian banana</name>
    <name type="synonym">Musa ensete</name>
    <dbReference type="NCBI Taxonomy" id="4639"/>
    <lineage>
        <taxon>Eukaryota</taxon>
        <taxon>Viridiplantae</taxon>
        <taxon>Streptophyta</taxon>
        <taxon>Embryophyta</taxon>
        <taxon>Tracheophyta</taxon>
        <taxon>Spermatophyta</taxon>
        <taxon>Magnoliopsida</taxon>
        <taxon>Liliopsida</taxon>
        <taxon>Zingiberales</taxon>
        <taxon>Musaceae</taxon>
        <taxon>Ensete</taxon>
    </lineage>
</organism>